<dbReference type="InterPro" id="IPR023188">
    <property type="entry name" value="DPS_DNA-bd_CS"/>
</dbReference>
<feature type="coiled-coil region" evidence="3">
    <location>
        <begin position="92"/>
        <end position="122"/>
    </location>
</feature>
<dbReference type="InterPro" id="IPR009078">
    <property type="entry name" value="Ferritin-like_SF"/>
</dbReference>
<dbReference type="PRINTS" id="PR01346">
    <property type="entry name" value="HELNAPAPROT"/>
</dbReference>
<dbReference type="SUPFAM" id="SSF47240">
    <property type="entry name" value="Ferritin-like"/>
    <property type="match status" value="1"/>
</dbReference>
<dbReference type="PANTHER" id="PTHR42932:SF1">
    <property type="entry name" value="GENERAL STRESS PROTEIN 20U"/>
    <property type="match status" value="1"/>
</dbReference>
<reference evidence="5 6" key="1">
    <citation type="submission" date="2019-10" db="EMBL/GenBank/DDBJ databases">
        <title>Genome diversity of Sutterella seckii.</title>
        <authorList>
            <person name="Chaplin A.V."/>
            <person name="Sokolova S.R."/>
            <person name="Mosin K.A."/>
            <person name="Ivanova E.L."/>
            <person name="Kochetkova T.O."/>
            <person name="Goltsov A.Y."/>
            <person name="Trofimov D.Y."/>
            <person name="Efimov B.A."/>
        </authorList>
    </citation>
    <scope>NUCLEOTIDE SEQUENCE [LARGE SCALE GENOMIC DNA]</scope>
    <source>
        <strain evidence="5 6">ASD393</strain>
    </source>
</reference>
<dbReference type="Pfam" id="PF00210">
    <property type="entry name" value="Ferritin"/>
    <property type="match status" value="1"/>
</dbReference>
<feature type="domain" description="Ferritin/DPS" evidence="4">
    <location>
        <begin position="5"/>
        <end position="145"/>
    </location>
</feature>
<dbReference type="GO" id="GO:0008199">
    <property type="term" value="F:ferric iron binding"/>
    <property type="evidence" value="ECO:0007669"/>
    <property type="project" value="InterPro"/>
</dbReference>
<dbReference type="OrthoDB" id="9797687at2"/>
<dbReference type="PANTHER" id="PTHR42932">
    <property type="entry name" value="GENERAL STRESS PROTEIN 20U"/>
    <property type="match status" value="1"/>
</dbReference>
<evidence type="ECO:0000256" key="1">
    <source>
        <dbReference type="ARBA" id="ARBA00009497"/>
    </source>
</evidence>
<dbReference type="InterPro" id="IPR008331">
    <property type="entry name" value="Ferritin_DPS_dom"/>
</dbReference>
<dbReference type="CDD" id="cd01043">
    <property type="entry name" value="DPS"/>
    <property type="match status" value="1"/>
</dbReference>
<dbReference type="PROSITE" id="PS00818">
    <property type="entry name" value="DPS_1"/>
    <property type="match status" value="1"/>
</dbReference>
<dbReference type="GO" id="GO:0016722">
    <property type="term" value="F:oxidoreductase activity, acting on metal ions"/>
    <property type="evidence" value="ECO:0007669"/>
    <property type="project" value="InterPro"/>
</dbReference>
<accession>A0A6I1EN10</accession>
<evidence type="ECO:0000256" key="3">
    <source>
        <dbReference type="SAM" id="Coils"/>
    </source>
</evidence>
<dbReference type="InterPro" id="IPR012347">
    <property type="entry name" value="Ferritin-like"/>
</dbReference>
<dbReference type="AlphaFoldDB" id="A0A6I1EN10"/>
<proteinExistence type="inferred from homology"/>
<dbReference type="PIRSF" id="PIRSF005900">
    <property type="entry name" value="Dps"/>
    <property type="match status" value="1"/>
</dbReference>
<dbReference type="RefSeq" id="WP_152158705.1">
    <property type="nucleotide sequence ID" value="NZ_WEHX01000063.1"/>
</dbReference>
<evidence type="ECO:0000313" key="6">
    <source>
        <dbReference type="Proteomes" id="UP000430564"/>
    </source>
</evidence>
<gene>
    <name evidence="5" type="ORF">GBM95_08495</name>
</gene>
<protein>
    <submittedName>
        <fullName evidence="5">DNA starvation/stationary phase protection protein</fullName>
    </submittedName>
</protein>
<organism evidence="5 6">
    <name type="scientific">Sutterella seckii</name>
    <dbReference type="NCBI Taxonomy" id="1944635"/>
    <lineage>
        <taxon>Bacteria</taxon>
        <taxon>Pseudomonadati</taxon>
        <taxon>Pseudomonadota</taxon>
        <taxon>Betaproteobacteria</taxon>
        <taxon>Burkholderiales</taxon>
        <taxon>Sutterellaceae</taxon>
        <taxon>Sutterella</taxon>
    </lineage>
</organism>
<comment type="caution">
    <text evidence="5">The sequence shown here is derived from an EMBL/GenBank/DDBJ whole genome shotgun (WGS) entry which is preliminary data.</text>
</comment>
<sequence>MTNTERLNAYVASLLVWNVKLHNLHWNVTGKLFKPLHEYTEALYDKAFEAYDEVAELLKMKGEMPHATLRGSVELSVVEEVAPRLFSSCEVVAEVEADMKKMAKLAREIRDAAAEEDDFQTQGLFEGYLAGYAKELWFLSAMRADARQEGCCSAKA</sequence>
<dbReference type="EMBL" id="WEHX01000063">
    <property type="protein sequence ID" value="KAB7657033.1"/>
    <property type="molecule type" value="Genomic_DNA"/>
</dbReference>
<comment type="similarity">
    <text evidence="1 2">Belongs to the Dps family.</text>
</comment>
<dbReference type="InterPro" id="IPR002177">
    <property type="entry name" value="DPS_DNA-bd"/>
</dbReference>
<evidence type="ECO:0000259" key="4">
    <source>
        <dbReference type="Pfam" id="PF00210"/>
    </source>
</evidence>
<dbReference type="Proteomes" id="UP000430564">
    <property type="component" value="Unassembled WGS sequence"/>
</dbReference>
<dbReference type="Gene3D" id="1.20.1260.10">
    <property type="match status" value="1"/>
</dbReference>
<evidence type="ECO:0000256" key="2">
    <source>
        <dbReference type="RuleBase" id="RU003875"/>
    </source>
</evidence>
<keyword evidence="3" id="KW-0175">Coiled coil</keyword>
<evidence type="ECO:0000313" key="5">
    <source>
        <dbReference type="EMBL" id="KAB7657033.1"/>
    </source>
</evidence>
<name>A0A6I1EN10_9BURK</name>